<dbReference type="InterPro" id="IPR011990">
    <property type="entry name" value="TPR-like_helical_dom_sf"/>
</dbReference>
<dbReference type="OrthoDB" id="185373at2759"/>
<evidence type="ECO:0008006" key="6">
    <source>
        <dbReference type="Google" id="ProtNLM"/>
    </source>
</evidence>
<dbReference type="InterPro" id="IPR002885">
    <property type="entry name" value="PPR_rpt"/>
</dbReference>
<name>A0A314ZBG3_PRUYE</name>
<evidence type="ECO:0000313" key="4">
    <source>
        <dbReference type="EMBL" id="PQQ14121.1"/>
    </source>
</evidence>
<accession>A0A314ZBG3</accession>
<dbReference type="AlphaFoldDB" id="A0A314ZBG3"/>
<evidence type="ECO:0000256" key="1">
    <source>
        <dbReference type="ARBA" id="ARBA00007626"/>
    </source>
</evidence>
<proteinExistence type="inferred from homology"/>
<organism evidence="4 5">
    <name type="scientific">Prunus yedoensis var. nudiflora</name>
    <dbReference type="NCBI Taxonomy" id="2094558"/>
    <lineage>
        <taxon>Eukaryota</taxon>
        <taxon>Viridiplantae</taxon>
        <taxon>Streptophyta</taxon>
        <taxon>Embryophyta</taxon>
        <taxon>Tracheophyta</taxon>
        <taxon>Spermatophyta</taxon>
        <taxon>Magnoliopsida</taxon>
        <taxon>eudicotyledons</taxon>
        <taxon>Gunneridae</taxon>
        <taxon>Pentapetalae</taxon>
        <taxon>rosids</taxon>
        <taxon>fabids</taxon>
        <taxon>Rosales</taxon>
        <taxon>Rosaceae</taxon>
        <taxon>Amygdaloideae</taxon>
        <taxon>Amygdaleae</taxon>
        <taxon>Prunus</taxon>
    </lineage>
</organism>
<feature type="repeat" description="PPR" evidence="3">
    <location>
        <begin position="9"/>
        <end position="43"/>
    </location>
</feature>
<dbReference type="EMBL" id="PJQY01000272">
    <property type="protein sequence ID" value="PQQ14121.1"/>
    <property type="molecule type" value="Genomic_DNA"/>
</dbReference>
<dbReference type="PANTHER" id="PTHR47447">
    <property type="entry name" value="OS03G0856100 PROTEIN"/>
    <property type="match status" value="1"/>
</dbReference>
<reference evidence="4 5" key="1">
    <citation type="submission" date="2018-02" db="EMBL/GenBank/DDBJ databases">
        <title>Draft genome of wild Prunus yedoensis var. nudiflora.</title>
        <authorList>
            <person name="Baek S."/>
            <person name="Kim J.-H."/>
            <person name="Choi K."/>
            <person name="Kim G.-B."/>
            <person name="Cho A."/>
            <person name="Jang H."/>
            <person name="Shin C.-H."/>
            <person name="Yu H.-J."/>
            <person name="Mun J.-H."/>
        </authorList>
    </citation>
    <scope>NUCLEOTIDE SEQUENCE [LARGE SCALE GENOMIC DNA]</scope>
    <source>
        <strain evidence="5">cv. Jeju island</strain>
        <tissue evidence="4">Leaf</tissue>
    </source>
</reference>
<dbReference type="NCBIfam" id="TIGR00756">
    <property type="entry name" value="PPR"/>
    <property type="match status" value="2"/>
</dbReference>
<evidence type="ECO:0000256" key="2">
    <source>
        <dbReference type="ARBA" id="ARBA00022737"/>
    </source>
</evidence>
<feature type="repeat" description="PPR" evidence="3">
    <location>
        <begin position="44"/>
        <end position="74"/>
    </location>
</feature>
<dbReference type="Pfam" id="PF13041">
    <property type="entry name" value="PPR_2"/>
    <property type="match status" value="1"/>
</dbReference>
<gene>
    <name evidence="4" type="ORF">Pyn_22466</name>
</gene>
<protein>
    <recommendedName>
        <fullName evidence="6">Pentatricopeptide repeat-containing protein</fullName>
    </recommendedName>
</protein>
<dbReference type="PROSITE" id="PS51375">
    <property type="entry name" value="PPR"/>
    <property type="match status" value="2"/>
</dbReference>
<comment type="similarity">
    <text evidence="1">Belongs to the PPR family. P subfamily.</text>
</comment>
<keyword evidence="2" id="KW-0677">Repeat</keyword>
<comment type="caution">
    <text evidence="4">The sequence shown here is derived from an EMBL/GenBank/DDBJ whole genome shotgun (WGS) entry which is preliminary data.</text>
</comment>
<sequence length="158" mass="17639">MLAVGVSPSIETYNFLLGGLSGAGLMTKAEELFGEMKNRGFVPNASTYDILVSGHGKIGNKKEAIRLYCEMTRGTSPNSSTYNILICGWCKISEHPELERNLKRSYRDEAKRLLTDMNEKGYVPCESTLRCISSTLARPGKKADARRLLKELYIKKNI</sequence>
<evidence type="ECO:0000256" key="3">
    <source>
        <dbReference type="PROSITE-ProRule" id="PRU00708"/>
    </source>
</evidence>
<evidence type="ECO:0000313" key="5">
    <source>
        <dbReference type="Proteomes" id="UP000250321"/>
    </source>
</evidence>
<dbReference type="Gene3D" id="1.25.40.10">
    <property type="entry name" value="Tetratricopeptide repeat domain"/>
    <property type="match status" value="1"/>
</dbReference>
<dbReference type="PANTHER" id="PTHR47447:SF28">
    <property type="entry name" value="PENTACOTRIPEPTIDE-REPEAT REGION OF PRORP DOMAIN-CONTAINING PROTEIN"/>
    <property type="match status" value="1"/>
</dbReference>
<keyword evidence="5" id="KW-1185">Reference proteome</keyword>
<dbReference type="Proteomes" id="UP000250321">
    <property type="component" value="Unassembled WGS sequence"/>
</dbReference>